<dbReference type="NCBIfam" id="TIGR00158">
    <property type="entry name" value="L9"/>
    <property type="match status" value="1"/>
</dbReference>
<dbReference type="GO" id="GO:0003735">
    <property type="term" value="F:structural constituent of ribosome"/>
    <property type="evidence" value="ECO:0007669"/>
    <property type="project" value="InterPro"/>
</dbReference>
<comment type="similarity">
    <text evidence="1 7">Belongs to the bacterial ribosomal protein bL9 family.</text>
</comment>
<dbReference type="GO" id="GO:0019843">
    <property type="term" value="F:rRNA binding"/>
    <property type="evidence" value="ECO:0007669"/>
    <property type="project" value="UniProtKB-UniRule"/>
</dbReference>
<dbReference type="InterPro" id="IPR020594">
    <property type="entry name" value="Ribosomal_bL9_bac/chp"/>
</dbReference>
<dbReference type="Proteomes" id="UP000199373">
    <property type="component" value="Unassembled WGS sequence"/>
</dbReference>
<dbReference type="GO" id="GO:0005840">
    <property type="term" value="C:ribosome"/>
    <property type="evidence" value="ECO:0007669"/>
    <property type="project" value="UniProtKB-KW"/>
</dbReference>
<dbReference type="GO" id="GO:0006412">
    <property type="term" value="P:translation"/>
    <property type="evidence" value="ECO:0007669"/>
    <property type="project" value="UniProtKB-UniRule"/>
</dbReference>
<proteinExistence type="inferred from homology"/>
<reference evidence="11 12" key="1">
    <citation type="submission" date="2016-10" db="EMBL/GenBank/DDBJ databases">
        <authorList>
            <person name="de Groot N.N."/>
        </authorList>
    </citation>
    <scope>NUCLEOTIDE SEQUENCE [LARGE SCALE GENOMIC DNA]</scope>
    <source>
        <strain evidence="11 12">TC2-24</strain>
    </source>
</reference>
<keyword evidence="12" id="KW-1185">Reference proteome</keyword>
<feature type="region of interest" description="Disordered" evidence="9">
    <location>
        <begin position="172"/>
        <end position="200"/>
    </location>
</feature>
<dbReference type="SUPFAM" id="SSF55653">
    <property type="entry name" value="Ribosomal protein L9 C-domain"/>
    <property type="match status" value="1"/>
</dbReference>
<dbReference type="Pfam" id="PF01281">
    <property type="entry name" value="Ribosomal_L9_N"/>
    <property type="match status" value="1"/>
</dbReference>
<keyword evidence="8" id="KW-0175">Coiled coil</keyword>
<dbReference type="InterPro" id="IPR000244">
    <property type="entry name" value="Ribosomal_bL9"/>
</dbReference>
<dbReference type="Gene3D" id="3.10.430.100">
    <property type="entry name" value="Ribosomal protein L9, C-terminal domain"/>
    <property type="match status" value="1"/>
</dbReference>
<dbReference type="HAMAP" id="MF_00503">
    <property type="entry name" value="Ribosomal_bL9"/>
    <property type="match status" value="1"/>
</dbReference>
<evidence type="ECO:0000313" key="11">
    <source>
        <dbReference type="EMBL" id="SEW18547.1"/>
    </source>
</evidence>
<dbReference type="AlphaFoldDB" id="A0A1I0PVY6"/>
<evidence type="ECO:0000259" key="10">
    <source>
        <dbReference type="PROSITE" id="PS00651"/>
    </source>
</evidence>
<protein>
    <recommendedName>
        <fullName evidence="6 7">Large ribosomal subunit protein bL9</fullName>
    </recommendedName>
</protein>
<dbReference type="Gene3D" id="3.40.5.10">
    <property type="entry name" value="Ribosomal protein L9, N-terminal domain"/>
    <property type="match status" value="1"/>
</dbReference>
<evidence type="ECO:0000256" key="2">
    <source>
        <dbReference type="ARBA" id="ARBA00022730"/>
    </source>
</evidence>
<dbReference type="InterPro" id="IPR036935">
    <property type="entry name" value="Ribosomal_bL9_N_sf"/>
</dbReference>
<dbReference type="InterPro" id="IPR020069">
    <property type="entry name" value="Ribosomal_bL9_C"/>
</dbReference>
<dbReference type="EMBL" id="FOIQ01000005">
    <property type="protein sequence ID" value="SEW18547.1"/>
    <property type="molecule type" value="Genomic_DNA"/>
</dbReference>
<feature type="compositionally biased region" description="Acidic residues" evidence="9">
    <location>
        <begin position="175"/>
        <end position="200"/>
    </location>
</feature>
<evidence type="ECO:0000256" key="3">
    <source>
        <dbReference type="ARBA" id="ARBA00022884"/>
    </source>
</evidence>
<comment type="function">
    <text evidence="7">Binds to the 23S rRNA.</text>
</comment>
<dbReference type="PROSITE" id="PS00651">
    <property type="entry name" value="RIBOSOMAL_L9"/>
    <property type="match status" value="1"/>
</dbReference>
<organism evidence="11 12">
    <name type="scientific">Prevotella aff. ruminicola Tc2-24</name>
    <dbReference type="NCBI Taxonomy" id="81582"/>
    <lineage>
        <taxon>Bacteria</taxon>
        <taxon>Pseudomonadati</taxon>
        <taxon>Bacteroidota</taxon>
        <taxon>Bacteroidia</taxon>
        <taxon>Bacteroidales</taxon>
        <taxon>Prevotellaceae</taxon>
        <taxon>Prevotella</taxon>
    </lineage>
</organism>
<name>A0A1I0PVY6_9BACT</name>
<evidence type="ECO:0000256" key="4">
    <source>
        <dbReference type="ARBA" id="ARBA00022980"/>
    </source>
</evidence>
<dbReference type="Pfam" id="PF03948">
    <property type="entry name" value="Ribosomal_L9_C"/>
    <property type="match status" value="1"/>
</dbReference>
<dbReference type="RefSeq" id="WP_091902278.1">
    <property type="nucleotide sequence ID" value="NZ_FOIQ01000005.1"/>
</dbReference>
<keyword evidence="5 7" id="KW-0687">Ribonucleoprotein</keyword>
<evidence type="ECO:0000256" key="6">
    <source>
        <dbReference type="ARBA" id="ARBA00035292"/>
    </source>
</evidence>
<keyword evidence="3 7" id="KW-0694">RNA-binding</keyword>
<gene>
    <name evidence="7" type="primary">rplI</name>
    <name evidence="11" type="ORF">SAMN04487850_1976</name>
</gene>
<evidence type="ECO:0000256" key="5">
    <source>
        <dbReference type="ARBA" id="ARBA00023274"/>
    </source>
</evidence>
<dbReference type="InterPro" id="IPR009027">
    <property type="entry name" value="Ribosomal_bL9/RNase_H1_N"/>
</dbReference>
<dbReference type="SUPFAM" id="SSF55658">
    <property type="entry name" value="L9 N-domain-like"/>
    <property type="match status" value="1"/>
</dbReference>
<dbReference type="GO" id="GO:1990904">
    <property type="term" value="C:ribonucleoprotein complex"/>
    <property type="evidence" value="ECO:0007669"/>
    <property type="project" value="UniProtKB-KW"/>
</dbReference>
<accession>A0A1I0PVY6</accession>
<evidence type="ECO:0000256" key="8">
    <source>
        <dbReference type="SAM" id="Coils"/>
    </source>
</evidence>
<keyword evidence="2 7" id="KW-0699">rRNA-binding</keyword>
<sequence>MEIILKEDIIGLGFKNDIVNVKSGYGRNYLIPQGKGVIASPSAKKILAENLKQQAHKLAALKAAAEEKAAQLAGVSLEIAAKVSATGQLYGSVGAAQVADELAKLGKDVDRKIITMKDAKKIGDYVALVHFHKEVTVEVPVKVVAENAEELKAAAEADAAIKAAAEARAAKAAEATEEEVDADVEEAIDETAEVEAPAEA</sequence>
<dbReference type="PANTHER" id="PTHR21368">
    <property type="entry name" value="50S RIBOSOMAL PROTEIN L9"/>
    <property type="match status" value="1"/>
</dbReference>
<evidence type="ECO:0000256" key="1">
    <source>
        <dbReference type="ARBA" id="ARBA00010605"/>
    </source>
</evidence>
<dbReference type="InterPro" id="IPR020070">
    <property type="entry name" value="Ribosomal_bL9_N"/>
</dbReference>
<evidence type="ECO:0000256" key="7">
    <source>
        <dbReference type="HAMAP-Rule" id="MF_00503"/>
    </source>
</evidence>
<evidence type="ECO:0000256" key="9">
    <source>
        <dbReference type="SAM" id="MobiDB-lite"/>
    </source>
</evidence>
<keyword evidence="4 7" id="KW-0689">Ribosomal protein</keyword>
<feature type="coiled-coil region" evidence="8">
    <location>
        <begin position="44"/>
        <end position="71"/>
    </location>
</feature>
<evidence type="ECO:0000313" key="12">
    <source>
        <dbReference type="Proteomes" id="UP000199373"/>
    </source>
</evidence>
<feature type="domain" description="Ribosomal protein L9" evidence="10">
    <location>
        <begin position="13"/>
        <end position="40"/>
    </location>
</feature>
<dbReference type="InterPro" id="IPR036791">
    <property type="entry name" value="Ribosomal_bL9_C_sf"/>
</dbReference>